<dbReference type="Proteomes" id="UP000680365">
    <property type="component" value="Unassembled WGS sequence"/>
</dbReference>
<evidence type="ECO:0000313" key="2">
    <source>
        <dbReference type="Proteomes" id="UP000680365"/>
    </source>
</evidence>
<reference evidence="1 2" key="1">
    <citation type="journal article" date="2021" name="Nat. Commun.">
        <title>Reductive evolution and unique predatory mode in the CPR bacterium Vampirococcus lugosii.</title>
        <authorList>
            <person name="Moreira D."/>
            <person name="Zivanovic Y."/>
            <person name="Lopez-Archilla A.I."/>
            <person name="Iniesto M."/>
            <person name="Lopez-Garcia P."/>
        </authorList>
    </citation>
    <scope>NUCLEOTIDE SEQUENCE [LARGE SCALE GENOMIC DNA]</scope>
    <source>
        <strain evidence="1">Chiprana</strain>
    </source>
</reference>
<accession>A0ABS5QLT9</accession>
<dbReference type="EMBL" id="JAEDAM010000023">
    <property type="protein sequence ID" value="MBS8121929.1"/>
    <property type="molecule type" value="Genomic_DNA"/>
</dbReference>
<comment type="caution">
    <text evidence="1">The sequence shown here is derived from an EMBL/GenBank/DDBJ whole genome shotgun (WGS) entry which is preliminary data.</text>
</comment>
<name>A0ABS5QLT9_9BACT</name>
<protein>
    <submittedName>
        <fullName evidence="1">Uncharacterized protein</fullName>
    </submittedName>
</protein>
<feature type="non-terminal residue" evidence="1">
    <location>
        <position position="57"/>
    </location>
</feature>
<proteinExistence type="predicted"/>
<gene>
    <name evidence="1" type="ORF">VAMP_41n3</name>
</gene>
<keyword evidence="2" id="KW-1185">Reference proteome</keyword>
<evidence type="ECO:0000313" key="1">
    <source>
        <dbReference type="EMBL" id="MBS8121929.1"/>
    </source>
</evidence>
<organism evidence="1 2">
    <name type="scientific">Candidatus Vampirococcus lugosii</name>
    <dbReference type="NCBI Taxonomy" id="2789015"/>
    <lineage>
        <taxon>Bacteria</taxon>
        <taxon>Candidatus Absconditibacteriota</taxon>
        <taxon>Vampirococcus</taxon>
    </lineage>
</organism>
<sequence>MINYINLHIITNKLIKDIVQGFLKTKDISLSEISRYSFKNSKGTKDKNIVAGFSKFL</sequence>